<dbReference type="InterPro" id="IPR048304">
    <property type="entry name" value="UbiD_Rift_dom"/>
</dbReference>
<gene>
    <name evidence="4" type="ORF">A45J_2540</name>
</gene>
<dbReference type="SUPFAM" id="SSF143968">
    <property type="entry name" value="UbiD C-terminal domain-like"/>
    <property type="match status" value="1"/>
</dbReference>
<dbReference type="PANTHER" id="PTHR30108:SF17">
    <property type="entry name" value="FERULIC ACID DECARBOXYLASE 1"/>
    <property type="match status" value="1"/>
</dbReference>
<dbReference type="PANTHER" id="PTHR30108">
    <property type="entry name" value="3-OCTAPRENYL-4-HYDROXYBENZOATE CARBOXY-LYASE-RELATED"/>
    <property type="match status" value="1"/>
</dbReference>
<proteinExistence type="predicted"/>
<dbReference type="InterPro" id="IPR002830">
    <property type="entry name" value="UbiD"/>
</dbReference>
<reference evidence="4" key="1">
    <citation type="submission" date="2019-10" db="EMBL/GenBank/DDBJ databases">
        <title>Metagenomic sequencing of thiosulfate-disproportionating enrichment culture.</title>
        <authorList>
            <person name="Umezawa K."/>
            <person name="Kojima H."/>
            <person name="Fukui M."/>
        </authorList>
    </citation>
    <scope>NUCLEOTIDE SEQUENCE</scope>
    <source>
        <strain evidence="4">45J</strain>
    </source>
</reference>
<feature type="domain" description="3-octaprenyl-4-hydroxybenzoate carboxy-lyase-like C-terminal" evidence="3">
    <location>
        <begin position="343"/>
        <end position="466"/>
    </location>
</feature>
<feature type="domain" description="3-octaprenyl-4-hydroxybenzoate carboxy-lyase-like N-terminal" evidence="2">
    <location>
        <begin position="10"/>
        <end position="87"/>
    </location>
</feature>
<evidence type="ECO:0000259" key="3">
    <source>
        <dbReference type="Pfam" id="PF20696"/>
    </source>
</evidence>
<dbReference type="Pfam" id="PF20696">
    <property type="entry name" value="UbiD_C"/>
    <property type="match status" value="1"/>
</dbReference>
<dbReference type="InterPro" id="IPR049381">
    <property type="entry name" value="UbiD-like_C"/>
</dbReference>
<organism evidence="4">
    <name type="scientific">hot springs metagenome</name>
    <dbReference type="NCBI Taxonomy" id="433727"/>
    <lineage>
        <taxon>unclassified sequences</taxon>
        <taxon>metagenomes</taxon>
        <taxon>ecological metagenomes</taxon>
    </lineage>
</organism>
<dbReference type="GO" id="GO:0005829">
    <property type="term" value="C:cytosol"/>
    <property type="evidence" value="ECO:0007669"/>
    <property type="project" value="TreeGrafter"/>
</dbReference>
<dbReference type="NCBIfam" id="TIGR00148">
    <property type="entry name" value="UbiD family decarboxylase"/>
    <property type="match status" value="1"/>
</dbReference>
<evidence type="ECO:0000313" key="4">
    <source>
        <dbReference type="EMBL" id="GER94775.1"/>
    </source>
</evidence>
<evidence type="ECO:0000259" key="1">
    <source>
        <dbReference type="Pfam" id="PF01977"/>
    </source>
</evidence>
<name>A0A5J4L3E9_9ZZZZ</name>
<comment type="caution">
    <text evidence="4">The sequence shown here is derived from an EMBL/GenBank/DDBJ whole genome shotgun (WGS) entry which is preliminary data.</text>
</comment>
<feature type="domain" description="3-octaprenyl-4-hydroxybenzoate carboxy-lyase-like Rift-related" evidence="1">
    <location>
        <begin position="121"/>
        <end position="338"/>
    </location>
</feature>
<dbReference type="AlphaFoldDB" id="A0A5J4L3E9"/>
<dbReference type="Gene3D" id="3.40.1670.10">
    <property type="entry name" value="UbiD C-terminal domain-like"/>
    <property type="match status" value="1"/>
</dbReference>
<dbReference type="Pfam" id="PF01977">
    <property type="entry name" value="UbiD"/>
    <property type="match status" value="1"/>
</dbReference>
<dbReference type="GO" id="GO:0008694">
    <property type="term" value="F:4-hydroxy-3-polyprenylbenzoate decarboxylase activity"/>
    <property type="evidence" value="ECO:0007669"/>
    <property type="project" value="TreeGrafter"/>
</dbReference>
<evidence type="ECO:0000259" key="2">
    <source>
        <dbReference type="Pfam" id="PF20695"/>
    </source>
</evidence>
<accession>A0A5J4L3E9</accession>
<dbReference type="InterPro" id="IPR049383">
    <property type="entry name" value="UbiD-like_N"/>
</dbReference>
<dbReference type="SUPFAM" id="SSF50475">
    <property type="entry name" value="FMN-binding split barrel"/>
    <property type="match status" value="1"/>
</dbReference>
<sequence>MAYKDLREFISTLDKRGLLHRIKAEVDPILEISEITDRMCKSHDGGKALFFEHVKGSRYPVVTNIFGSFERMCLALEVNDLDDVAKRIEDLLNLSPPKTLMEKLAMLPRLIEFSKWLPKHVKDAPCQEIIERDNPDLSKFPIIKCWPGDGQITDAIRRQFPSESFPPQNEGRFITFPMVFTKDPETGRQNCGMYRIHIYDKTTTGMHWHIHKDGARHYDKYKRLNKRMPAAIAVGSDPAVIYAASAPLPESIDEMLFAGFLRREPVEMVKCITSDIEVPANSELVIEGYLEPGEMLIEGPFGDHTGFYSAADYYPVFHVTCITHRKDMIYPATIVGKPPMEDCYMGKATERIFLPLIRLEFPEIRDMNLPMEGVFHNCALISIKKSYPGHAKKIIHGLWGKGQMMFAKLLIIVDDDVDVQNTSYTAWRVLNNVDWKRDIVIAEGPLDDLDHAANFPRYGSKMGIDATRKTREEGMTRDWPDELYMSEEIKRLVDRRWKEYGF</sequence>
<protein>
    <submittedName>
        <fullName evidence="4">Menaquinone biosynthesis decarboxylase</fullName>
    </submittedName>
</protein>
<dbReference type="Pfam" id="PF20695">
    <property type="entry name" value="UbiD_N"/>
    <property type="match status" value="1"/>
</dbReference>
<dbReference type="GO" id="GO:0006744">
    <property type="term" value="P:ubiquinone biosynthetic process"/>
    <property type="evidence" value="ECO:0007669"/>
    <property type="project" value="TreeGrafter"/>
</dbReference>
<dbReference type="EMBL" id="BLAB01000001">
    <property type="protein sequence ID" value="GER94775.1"/>
    <property type="molecule type" value="Genomic_DNA"/>
</dbReference>